<keyword evidence="3" id="KW-1185">Reference proteome</keyword>
<feature type="compositionally biased region" description="Acidic residues" evidence="1">
    <location>
        <begin position="305"/>
        <end position="319"/>
    </location>
</feature>
<dbReference type="GeneID" id="33554377"/>
<evidence type="ECO:0000313" key="2">
    <source>
        <dbReference type="EMBL" id="ORX38418.1"/>
    </source>
</evidence>
<feature type="region of interest" description="Disordered" evidence="1">
    <location>
        <begin position="114"/>
        <end position="278"/>
    </location>
</feature>
<feature type="compositionally biased region" description="Low complexity" evidence="1">
    <location>
        <begin position="201"/>
        <end position="223"/>
    </location>
</feature>
<accession>A0A1Y1UK38</accession>
<feature type="region of interest" description="Disordered" evidence="1">
    <location>
        <begin position="297"/>
        <end position="378"/>
    </location>
</feature>
<feature type="compositionally biased region" description="Low complexity" evidence="1">
    <location>
        <begin position="62"/>
        <end position="77"/>
    </location>
</feature>
<comment type="caution">
    <text evidence="2">The sequence shown here is derived from an EMBL/GenBank/DDBJ whole genome shotgun (WGS) entry which is preliminary data.</text>
</comment>
<dbReference type="AlphaFoldDB" id="A0A1Y1UK38"/>
<dbReference type="Proteomes" id="UP000193218">
    <property type="component" value="Unassembled WGS sequence"/>
</dbReference>
<dbReference type="InParanoid" id="A0A1Y1UK38"/>
<organism evidence="2 3">
    <name type="scientific">Kockovaella imperatae</name>
    <dbReference type="NCBI Taxonomy" id="4999"/>
    <lineage>
        <taxon>Eukaryota</taxon>
        <taxon>Fungi</taxon>
        <taxon>Dikarya</taxon>
        <taxon>Basidiomycota</taxon>
        <taxon>Agaricomycotina</taxon>
        <taxon>Tremellomycetes</taxon>
        <taxon>Tremellales</taxon>
        <taxon>Cuniculitremaceae</taxon>
        <taxon>Kockovaella</taxon>
    </lineage>
</organism>
<feature type="compositionally biased region" description="Polar residues" evidence="1">
    <location>
        <begin position="133"/>
        <end position="147"/>
    </location>
</feature>
<proteinExistence type="predicted"/>
<evidence type="ECO:0000313" key="3">
    <source>
        <dbReference type="Proteomes" id="UP000193218"/>
    </source>
</evidence>
<evidence type="ECO:0000256" key="1">
    <source>
        <dbReference type="SAM" id="MobiDB-lite"/>
    </source>
</evidence>
<feature type="compositionally biased region" description="Polar residues" evidence="1">
    <location>
        <begin position="234"/>
        <end position="255"/>
    </location>
</feature>
<dbReference type="EMBL" id="NBSH01000004">
    <property type="protein sequence ID" value="ORX38418.1"/>
    <property type="molecule type" value="Genomic_DNA"/>
</dbReference>
<protein>
    <submittedName>
        <fullName evidence="2">Uncharacterized protein</fullName>
    </submittedName>
</protein>
<gene>
    <name evidence="2" type="ORF">BD324DRAFT_355283</name>
</gene>
<feature type="region of interest" description="Disordered" evidence="1">
    <location>
        <begin position="1"/>
        <end position="86"/>
    </location>
</feature>
<dbReference type="RefSeq" id="XP_021872340.1">
    <property type="nucleotide sequence ID" value="XM_022012569.1"/>
</dbReference>
<sequence>MMSLSAPFFPPTPTFKTLHDLQTPHTPRTPSLPLPQSSPFLDPFSNNTYSSPRLSPSPSPRPCSLKRSSTWSLLSSSPTDLGSPSKVDRDFIKTAYVASRSGANLIQILDIEGSSPPSFGTESDDTMGDHHSVTNGIENRSNLQPRQGTDHPLSSRAPSSTPVDSAFPGHEVRDQHGSAKHIRPTETTTSASIIHAHPSHRSSIGSAPSRGSSRGRSSTRRTTPLNDKSFLRLSMTTASMSEFTPSSHITSTGSTVEEEMELSSRRSSAGTFGRARRWSVSTGSLVDREVSGTFRGAKEASETFLSDDELGPGDHDDESMTSSQRRRRRRHQSASSSSASGGPSGPMSADAIAIHNSKGLFPSPTQPKKTHRKPESDAAITAHLLRTASELRNAIEERTGR</sequence>
<feature type="compositionally biased region" description="Low complexity" evidence="1">
    <location>
        <begin position="34"/>
        <end position="54"/>
    </location>
</feature>
<name>A0A1Y1UK38_9TREE</name>
<feature type="compositionally biased region" description="Low complexity" evidence="1">
    <location>
        <begin position="333"/>
        <end position="348"/>
    </location>
</feature>
<reference evidence="2 3" key="1">
    <citation type="submission" date="2017-03" db="EMBL/GenBank/DDBJ databases">
        <title>Widespread Adenine N6-methylation of Active Genes in Fungi.</title>
        <authorList>
            <consortium name="DOE Joint Genome Institute"/>
            <person name="Mondo S.J."/>
            <person name="Dannebaum R.O."/>
            <person name="Kuo R.C."/>
            <person name="Louie K.B."/>
            <person name="Bewick A.J."/>
            <person name="Labutti K."/>
            <person name="Haridas S."/>
            <person name="Kuo A."/>
            <person name="Salamov A."/>
            <person name="Ahrendt S.R."/>
            <person name="Lau R."/>
            <person name="Bowen B.P."/>
            <person name="Lipzen A."/>
            <person name="Sullivan W."/>
            <person name="Andreopoulos W.B."/>
            <person name="Clum A."/>
            <person name="Lindquist E."/>
            <person name="Daum C."/>
            <person name="Northen T.R."/>
            <person name="Ramamoorthy G."/>
            <person name="Schmitz R.J."/>
            <person name="Gryganskyi A."/>
            <person name="Culley D."/>
            <person name="Magnuson J."/>
            <person name="James T.Y."/>
            <person name="O'Malley M.A."/>
            <person name="Stajich J.E."/>
            <person name="Spatafora J.W."/>
            <person name="Visel A."/>
            <person name="Grigoriev I.V."/>
        </authorList>
    </citation>
    <scope>NUCLEOTIDE SEQUENCE [LARGE SCALE GENOMIC DNA]</scope>
    <source>
        <strain evidence="2 3">NRRL Y-17943</strain>
    </source>
</reference>